<dbReference type="GO" id="GO:0071555">
    <property type="term" value="P:cell wall organization"/>
    <property type="evidence" value="ECO:0007669"/>
    <property type="project" value="UniProtKB-KW"/>
</dbReference>
<dbReference type="InterPro" id="IPR005311">
    <property type="entry name" value="PBP_dimer"/>
</dbReference>
<evidence type="ECO:0000256" key="6">
    <source>
        <dbReference type="ARBA" id="ARBA00022692"/>
    </source>
</evidence>
<feature type="transmembrane region" description="Helical" evidence="13">
    <location>
        <begin position="49"/>
        <end position="67"/>
    </location>
</feature>
<evidence type="ECO:0000256" key="5">
    <source>
        <dbReference type="ARBA" id="ARBA00022670"/>
    </source>
</evidence>
<keyword evidence="5" id="KW-0645">Protease</keyword>
<protein>
    <submittedName>
        <fullName evidence="16">Peptidoglycan glycosyltransferase</fullName>
    </submittedName>
</protein>
<dbReference type="NCBIfam" id="TIGR03423">
    <property type="entry name" value="pbp2_mrdA"/>
    <property type="match status" value="1"/>
</dbReference>
<evidence type="ECO:0000256" key="7">
    <source>
        <dbReference type="ARBA" id="ARBA00022801"/>
    </source>
</evidence>
<dbReference type="Pfam" id="PF00905">
    <property type="entry name" value="Transpeptidase"/>
    <property type="match status" value="1"/>
</dbReference>
<keyword evidence="6 13" id="KW-0812">Transmembrane</keyword>
<dbReference type="PANTHER" id="PTHR30627">
    <property type="entry name" value="PEPTIDOGLYCAN D,D-TRANSPEPTIDASE"/>
    <property type="match status" value="1"/>
</dbReference>
<dbReference type="InterPro" id="IPR001460">
    <property type="entry name" value="PCN-bd_Tpept"/>
</dbReference>
<accession>A0A0G1B239</accession>
<dbReference type="Pfam" id="PF03717">
    <property type="entry name" value="PBP_dimer"/>
    <property type="match status" value="1"/>
</dbReference>
<dbReference type="InterPro" id="IPR012338">
    <property type="entry name" value="Beta-lactam/transpept-like"/>
</dbReference>
<dbReference type="PANTHER" id="PTHR30627:SF2">
    <property type="entry name" value="PEPTIDOGLYCAN D,D-TRANSPEPTIDASE MRDA"/>
    <property type="match status" value="1"/>
</dbReference>
<reference evidence="16 17" key="1">
    <citation type="journal article" date="2015" name="Nature">
        <title>rRNA introns, odd ribosomes, and small enigmatic genomes across a large radiation of phyla.</title>
        <authorList>
            <person name="Brown C.T."/>
            <person name="Hug L.A."/>
            <person name="Thomas B.C."/>
            <person name="Sharon I."/>
            <person name="Castelle C.J."/>
            <person name="Singh A."/>
            <person name="Wilkins M.J."/>
            <person name="Williams K.H."/>
            <person name="Banfield J.F."/>
        </authorList>
    </citation>
    <scope>NUCLEOTIDE SEQUENCE [LARGE SCALE GENOMIC DNA]</scope>
</reference>
<evidence type="ECO:0000259" key="15">
    <source>
        <dbReference type="Pfam" id="PF03717"/>
    </source>
</evidence>
<keyword evidence="10 13" id="KW-1133">Transmembrane helix</keyword>
<evidence type="ECO:0000259" key="14">
    <source>
        <dbReference type="Pfam" id="PF00905"/>
    </source>
</evidence>
<keyword evidence="12" id="KW-0961">Cell wall biogenesis/degradation</keyword>
<sequence length="634" mass="69093">MKKNNPFCIPETVATIDGFDRRRQEGDSFWLGDSGERVALSFTASKLKTVFFVIFFFLVFVLGRLFWLQIIKGADYAAVAEGNRLRVNVLTASRGIIYDRFNVPLVANISHFSLFFIPADLPASLIEKEKLAAITAKLIARDGSKILELFLSAPPQSYSPVLIADEFTHAQSIAVSAYEDSLSGIKLSVSPRREYISGYGLSHVLGYLGEINAKELSDYKDKGYQAGDLFGKSGLEVYYEEMLHGQNGEEEVEVDTNGKPKKTIASLFPVIGKDIILTLDLDLQKKLAESLSRAIIGSHSSGAAAAVAINPENGEILALVSLPDFDNNFFSAGIKTEVYEKYLADSRKPLFNRAIAGAYPPGSIFKPIVAAAALEEGIITESKTFLSTGGLQIDKWFFPDWKTGGHGRINIISALANSVNTFFYYLGGGYADFEGLGAPKIKEYAYEFNLGQPTGIDLPGEVAGFVPDENWKLSAQKEPWYIGDTYHLAIGQGDILVTPLQVALYTSAIANGGTLYQPHLLKEIKNGGYKTASDYLLKTNFISQNNINIIRKGLRETVLSGSARSLQSLNVAVAGKTGTAQVAGDKPTHSWFAGFAPYNKPKIAIAIIVENGGEGSLVAVPVFKDVVSWYFNEN</sequence>
<keyword evidence="4" id="KW-0997">Cell inner membrane</keyword>
<dbReference type="GO" id="GO:0008658">
    <property type="term" value="F:penicillin binding"/>
    <property type="evidence" value="ECO:0007669"/>
    <property type="project" value="InterPro"/>
</dbReference>
<dbReference type="FunFam" id="3.40.710.10:FF:000024">
    <property type="entry name" value="Penicillin-binding protein 2"/>
    <property type="match status" value="1"/>
</dbReference>
<evidence type="ECO:0000256" key="10">
    <source>
        <dbReference type="ARBA" id="ARBA00022989"/>
    </source>
</evidence>
<feature type="domain" description="Penicillin-binding protein transpeptidase" evidence="14">
    <location>
        <begin position="305"/>
        <end position="627"/>
    </location>
</feature>
<dbReference type="InterPro" id="IPR050515">
    <property type="entry name" value="Beta-lactam/transpept"/>
</dbReference>
<dbReference type="GO" id="GO:0005886">
    <property type="term" value="C:plasma membrane"/>
    <property type="evidence" value="ECO:0007669"/>
    <property type="project" value="UniProtKB-SubCell"/>
</dbReference>
<keyword evidence="9" id="KW-0573">Peptidoglycan synthesis</keyword>
<evidence type="ECO:0000313" key="16">
    <source>
        <dbReference type="EMBL" id="KKS40361.1"/>
    </source>
</evidence>
<dbReference type="Gene3D" id="3.40.710.10">
    <property type="entry name" value="DD-peptidase/beta-lactamase superfamily"/>
    <property type="match status" value="1"/>
</dbReference>
<proteinExistence type="predicted"/>
<dbReference type="Gene3D" id="3.30.1390.30">
    <property type="entry name" value="Penicillin-binding protein 2a, domain 3"/>
    <property type="match status" value="1"/>
</dbReference>
<evidence type="ECO:0000313" key="17">
    <source>
        <dbReference type="Proteomes" id="UP000034516"/>
    </source>
</evidence>
<evidence type="ECO:0000256" key="11">
    <source>
        <dbReference type="ARBA" id="ARBA00023136"/>
    </source>
</evidence>
<dbReference type="AlphaFoldDB" id="A0A0G1B239"/>
<dbReference type="SUPFAM" id="SSF56601">
    <property type="entry name" value="beta-lactamase/transpeptidase-like"/>
    <property type="match status" value="1"/>
</dbReference>
<evidence type="ECO:0000256" key="12">
    <source>
        <dbReference type="ARBA" id="ARBA00023316"/>
    </source>
</evidence>
<dbReference type="InterPro" id="IPR017790">
    <property type="entry name" value="Penicillin-binding_protein_2"/>
</dbReference>
<dbReference type="Gene3D" id="3.90.1310.10">
    <property type="entry name" value="Penicillin-binding protein 2a (Domain 2)"/>
    <property type="match status" value="1"/>
</dbReference>
<organism evidence="16 17">
    <name type="scientific">Candidatus Kuenenbacteria bacterium GW2011_GWA2_42_15</name>
    <dbReference type="NCBI Taxonomy" id="1618677"/>
    <lineage>
        <taxon>Bacteria</taxon>
        <taxon>Candidatus Kueneniibacteriota</taxon>
    </lineage>
</organism>
<dbReference type="GO" id="GO:0071972">
    <property type="term" value="F:peptidoglycan L,D-transpeptidase activity"/>
    <property type="evidence" value="ECO:0007669"/>
    <property type="project" value="TreeGrafter"/>
</dbReference>
<dbReference type="GO" id="GO:0008360">
    <property type="term" value="P:regulation of cell shape"/>
    <property type="evidence" value="ECO:0007669"/>
    <property type="project" value="UniProtKB-KW"/>
</dbReference>
<comment type="caution">
    <text evidence="16">The sequence shown here is derived from an EMBL/GenBank/DDBJ whole genome shotgun (WGS) entry which is preliminary data.</text>
</comment>
<dbReference type="GO" id="GO:0009002">
    <property type="term" value="F:serine-type D-Ala-D-Ala carboxypeptidase activity"/>
    <property type="evidence" value="ECO:0007669"/>
    <property type="project" value="InterPro"/>
</dbReference>
<gene>
    <name evidence="16" type="ORF">UV02_C0042G0006</name>
</gene>
<dbReference type="GO" id="GO:0016740">
    <property type="term" value="F:transferase activity"/>
    <property type="evidence" value="ECO:0007669"/>
    <property type="project" value="UniProtKB-KW"/>
</dbReference>
<keyword evidence="7" id="KW-0378">Hydrolase</keyword>
<keyword evidence="11 13" id="KW-0472">Membrane</keyword>
<dbReference type="GO" id="GO:0009252">
    <property type="term" value="P:peptidoglycan biosynthetic process"/>
    <property type="evidence" value="ECO:0007669"/>
    <property type="project" value="UniProtKB-KW"/>
</dbReference>
<dbReference type="Proteomes" id="UP000034516">
    <property type="component" value="Unassembled WGS sequence"/>
</dbReference>
<keyword evidence="8" id="KW-0133">Cell shape</keyword>
<evidence type="ECO:0000256" key="13">
    <source>
        <dbReference type="SAM" id="Phobius"/>
    </source>
</evidence>
<keyword evidence="3" id="KW-1003">Cell membrane</keyword>
<comment type="subcellular location">
    <subcellularLocation>
        <location evidence="2">Cell membrane</location>
    </subcellularLocation>
    <subcellularLocation>
        <location evidence="1">Membrane</location>
        <topology evidence="1">Single-pass membrane protein</topology>
    </subcellularLocation>
</comment>
<dbReference type="GO" id="GO:0006508">
    <property type="term" value="P:proteolysis"/>
    <property type="evidence" value="ECO:0007669"/>
    <property type="project" value="UniProtKB-KW"/>
</dbReference>
<dbReference type="SUPFAM" id="SSF56519">
    <property type="entry name" value="Penicillin binding protein dimerisation domain"/>
    <property type="match status" value="1"/>
</dbReference>
<evidence type="ECO:0000256" key="9">
    <source>
        <dbReference type="ARBA" id="ARBA00022984"/>
    </source>
</evidence>
<evidence type="ECO:0000256" key="8">
    <source>
        <dbReference type="ARBA" id="ARBA00022960"/>
    </source>
</evidence>
<evidence type="ECO:0000256" key="2">
    <source>
        <dbReference type="ARBA" id="ARBA00004236"/>
    </source>
</evidence>
<evidence type="ECO:0000256" key="3">
    <source>
        <dbReference type="ARBA" id="ARBA00022475"/>
    </source>
</evidence>
<dbReference type="InterPro" id="IPR036138">
    <property type="entry name" value="PBP_dimer_sf"/>
</dbReference>
<evidence type="ECO:0000256" key="4">
    <source>
        <dbReference type="ARBA" id="ARBA00022519"/>
    </source>
</evidence>
<feature type="domain" description="Penicillin-binding protein dimerisation" evidence="15">
    <location>
        <begin position="91"/>
        <end position="263"/>
    </location>
</feature>
<evidence type="ECO:0000256" key="1">
    <source>
        <dbReference type="ARBA" id="ARBA00004167"/>
    </source>
</evidence>
<dbReference type="EMBL" id="LCCW01000042">
    <property type="protein sequence ID" value="KKS40361.1"/>
    <property type="molecule type" value="Genomic_DNA"/>
</dbReference>
<name>A0A0G1B239_9BACT</name>
<keyword evidence="16" id="KW-0808">Transferase</keyword>